<evidence type="ECO:0000256" key="1">
    <source>
        <dbReference type="SAM" id="MobiDB-lite"/>
    </source>
</evidence>
<dbReference type="OrthoDB" id="3160134at2759"/>
<organism evidence="2 3">
    <name type="scientific">Moniliophthora roreri (strain MCA 2997)</name>
    <name type="common">Cocoa frosty pod rot fungus</name>
    <name type="synonym">Crinipellis roreri</name>
    <dbReference type="NCBI Taxonomy" id="1381753"/>
    <lineage>
        <taxon>Eukaryota</taxon>
        <taxon>Fungi</taxon>
        <taxon>Dikarya</taxon>
        <taxon>Basidiomycota</taxon>
        <taxon>Agaricomycotina</taxon>
        <taxon>Agaricomycetes</taxon>
        <taxon>Agaricomycetidae</taxon>
        <taxon>Agaricales</taxon>
        <taxon>Marasmiineae</taxon>
        <taxon>Marasmiaceae</taxon>
        <taxon>Moniliophthora</taxon>
    </lineage>
</organism>
<feature type="region of interest" description="Disordered" evidence="1">
    <location>
        <begin position="478"/>
        <end position="532"/>
    </location>
</feature>
<evidence type="ECO:0000313" key="3">
    <source>
        <dbReference type="Proteomes" id="UP000017559"/>
    </source>
</evidence>
<dbReference type="Proteomes" id="UP000017559">
    <property type="component" value="Unassembled WGS sequence"/>
</dbReference>
<sequence length="532" mass="60006">MVFLSSKTTKMTHKQPSQTQSSQLRHNSASPPWQSSLQQPLCKHNYDKPCAQPNSNHSNQENEPPHGCQSSSPHNPQEPQETPEGKKACLEWLKWAAEAKAEHNGKVKSRKVANKEVKVVNRLERKVKGFYLYSTSSLMSAAYPQSHSVTNNVTRYNKLEVFCVAGAAYMRLVSMEYNLIPVLFQIGLEADDTLKNLNSPPNIIDSANAPAPEKDDENEEDDTPYNNMHAYKIHNHLMNCVLYNEEELYNIFIVIFRNGYRQAHKVDGSNMKQCVPSYLLNNPEIPWDDSYAKPALDPSSKHNHRPKHPLIGPQLATGSYIFKLTDTKSEDKRKKIQKAMAKEFKKTLPKPDTMCWHGIFIGHSAAHTKMSASNWPCIAKIGRMTAVTPASIAYIYVQIHHALSTHKKWRQVQGKFDYFALYCFVLHIFEMEALSFVKKVLDEWNKQCFMESDTPMDEGPSEDSSFAKCIAAAAAAYTSNDDNDNTEQPQQPPSGSTDKEMTNGDQAQPETEAEPAPGVNDDDDEGLMDVEH</sequence>
<feature type="compositionally biased region" description="Acidic residues" evidence="1">
    <location>
        <begin position="520"/>
        <end position="532"/>
    </location>
</feature>
<comment type="caution">
    <text evidence="2">The sequence shown here is derived from an EMBL/GenBank/DDBJ whole genome shotgun (WGS) entry which is preliminary data.</text>
</comment>
<feature type="region of interest" description="Disordered" evidence="1">
    <location>
        <begin position="1"/>
        <end position="84"/>
    </location>
</feature>
<dbReference type="KEGG" id="mrr:Moror_9239"/>
<accession>V2WTP9</accession>
<protein>
    <submittedName>
        <fullName evidence="2">Uncharacterized protein</fullName>
    </submittedName>
</protein>
<evidence type="ECO:0000313" key="2">
    <source>
        <dbReference type="EMBL" id="ESK84957.1"/>
    </source>
</evidence>
<name>V2WTP9_MONRO</name>
<dbReference type="Pfam" id="PF20414">
    <property type="entry name" value="DUF6698"/>
    <property type="match status" value="1"/>
</dbReference>
<dbReference type="HOGENOM" id="CLU_511995_0_0_1"/>
<feature type="region of interest" description="Disordered" evidence="1">
    <location>
        <begin position="199"/>
        <end position="222"/>
    </location>
</feature>
<proteinExistence type="predicted"/>
<keyword evidence="3" id="KW-1185">Reference proteome</keyword>
<feature type="compositionally biased region" description="Polar residues" evidence="1">
    <location>
        <begin position="52"/>
        <end position="80"/>
    </location>
</feature>
<reference evidence="2 3" key="1">
    <citation type="journal article" date="2014" name="BMC Genomics">
        <title>Genome and secretome analysis of the hemibiotrophic fungal pathogen, Moniliophthora roreri, which causes frosty pod rot disease of cacao: mechanisms of the biotrophic and necrotrophic phases.</title>
        <authorList>
            <person name="Meinhardt L.W."/>
            <person name="Costa G.G.L."/>
            <person name="Thomazella D.P.T."/>
            <person name="Teixeira P.J.P.L."/>
            <person name="Carazzolle M.F."/>
            <person name="Schuster S.C."/>
            <person name="Carlson J.E."/>
            <person name="Guiltinan M.J."/>
            <person name="Mieczkowski P."/>
            <person name="Farmer A."/>
            <person name="Ramaraj T."/>
            <person name="Crozier J."/>
            <person name="Davis R.E."/>
            <person name="Shao J."/>
            <person name="Melnick R.L."/>
            <person name="Pereira G.A.G."/>
            <person name="Bailey B.A."/>
        </authorList>
    </citation>
    <scope>NUCLEOTIDE SEQUENCE [LARGE SCALE GENOMIC DNA]</scope>
    <source>
        <strain evidence="2 3">MCA 2997</strain>
    </source>
</reference>
<dbReference type="InterPro" id="IPR046521">
    <property type="entry name" value="DUF6698"/>
</dbReference>
<gene>
    <name evidence="2" type="ORF">Moror_9239</name>
</gene>
<feature type="compositionally biased region" description="Polar residues" evidence="1">
    <location>
        <begin position="486"/>
        <end position="496"/>
    </location>
</feature>
<feature type="compositionally biased region" description="Polar residues" evidence="1">
    <location>
        <begin position="1"/>
        <end position="39"/>
    </location>
</feature>
<dbReference type="AlphaFoldDB" id="V2WTP9"/>
<dbReference type="EMBL" id="AWSO01001184">
    <property type="protein sequence ID" value="ESK84957.1"/>
    <property type="molecule type" value="Genomic_DNA"/>
</dbReference>